<reference evidence="1 2" key="1">
    <citation type="submission" date="2021-05" db="EMBL/GenBank/DDBJ databases">
        <title>Petroleum and Energy Research Collection (APPE): ex situ preservation of microbial diversity associated with the oil industry and exploitation of its biotechnological potential.</title>
        <authorList>
            <person name="Paixao C.T.M."/>
            <person name="Gomes M.B."/>
            <person name="Oliveira V.M."/>
        </authorList>
    </citation>
    <scope>NUCLEOTIDE SEQUENCE [LARGE SCALE GENOMIC DNA]</scope>
    <source>
        <strain evidence="1 2">LIT2</strain>
    </source>
</reference>
<protein>
    <submittedName>
        <fullName evidence="1">YqjK-like family protein</fullName>
    </submittedName>
</protein>
<dbReference type="Pfam" id="PF13997">
    <property type="entry name" value="YqjK"/>
    <property type="match status" value="1"/>
</dbReference>
<evidence type="ECO:0000313" key="2">
    <source>
        <dbReference type="Proteomes" id="UP001319883"/>
    </source>
</evidence>
<evidence type="ECO:0000313" key="1">
    <source>
        <dbReference type="EMBL" id="MBZ9568854.1"/>
    </source>
</evidence>
<dbReference type="RefSeq" id="WP_163649026.1">
    <property type="nucleotide sequence ID" value="NZ_JAGXFD010000001.1"/>
</dbReference>
<sequence>MTHRERLAYRERLDAQILQQRLDMGMALRDWREATAPIDHGWQKLMRWRAPTLAALGLVSWRTLRRPRSAGRLTRRLMTGLLLANRLRAVYRSLHRH</sequence>
<dbReference type="InterPro" id="IPR025612">
    <property type="entry name" value="YqjK"/>
</dbReference>
<dbReference type="EMBL" id="JAGXFD010000001">
    <property type="protein sequence ID" value="MBZ9568854.1"/>
    <property type="molecule type" value="Genomic_DNA"/>
</dbReference>
<name>A0ABS7X367_9GAMM</name>
<proteinExistence type="predicted"/>
<keyword evidence="2" id="KW-1185">Reference proteome</keyword>
<dbReference type="Proteomes" id="UP001319883">
    <property type="component" value="Unassembled WGS sequence"/>
</dbReference>
<gene>
    <name evidence="1" type="ORF">KGQ91_14365</name>
</gene>
<organism evidence="1 2">
    <name type="scientific">Modicisalibacter tunisiensis</name>
    <dbReference type="NCBI Taxonomy" id="390637"/>
    <lineage>
        <taxon>Bacteria</taxon>
        <taxon>Pseudomonadati</taxon>
        <taxon>Pseudomonadota</taxon>
        <taxon>Gammaproteobacteria</taxon>
        <taxon>Oceanospirillales</taxon>
        <taxon>Halomonadaceae</taxon>
        <taxon>Modicisalibacter</taxon>
    </lineage>
</organism>
<comment type="caution">
    <text evidence="1">The sequence shown here is derived from an EMBL/GenBank/DDBJ whole genome shotgun (WGS) entry which is preliminary data.</text>
</comment>
<accession>A0ABS7X367</accession>